<feature type="transmembrane region" description="Helical" evidence="1">
    <location>
        <begin position="125"/>
        <end position="144"/>
    </location>
</feature>
<dbReference type="OrthoDB" id="7059775at2"/>
<reference evidence="2 3" key="2">
    <citation type="journal article" date="2016" name="Int. J. Syst. Evol. Microbiol.">
        <title>Lutibacter profundi sp. nov., isolated from a deep-sea hydrothermal system on the Arctic Mid-Ocean Ridge and emended description of the genus Lutibacter.</title>
        <authorList>
            <person name="Le Moine Bauer S."/>
            <person name="Roalkvam I."/>
            <person name="Steen I.H."/>
            <person name="Dahle H."/>
        </authorList>
    </citation>
    <scope>NUCLEOTIDE SEQUENCE [LARGE SCALE GENOMIC DNA]</scope>
    <source>
        <strain evidence="2 3">LP1</strain>
    </source>
</reference>
<dbReference type="PANTHER" id="PTHR34989">
    <property type="entry name" value="PROTEIN HDED"/>
    <property type="match status" value="1"/>
</dbReference>
<keyword evidence="1" id="KW-0812">Transmembrane</keyword>
<proteinExistence type="predicted"/>
<keyword evidence="1" id="KW-0472">Membrane</keyword>
<dbReference type="InterPro" id="IPR052712">
    <property type="entry name" value="Acid_resist_chaperone_HdeD"/>
</dbReference>
<feature type="transmembrane region" description="Helical" evidence="1">
    <location>
        <begin position="35"/>
        <end position="57"/>
    </location>
</feature>
<reference evidence="3" key="1">
    <citation type="submission" date="2015-12" db="EMBL/GenBank/DDBJ databases">
        <title>Complete genome sequence of Lutibacter profundus strain LP1.</title>
        <authorList>
            <person name="Wissuwa J."/>
            <person name="Le Moine Bauer S."/>
            <person name="Stokke R."/>
            <person name="Dahle H."/>
            <person name="Steen I.H."/>
        </authorList>
    </citation>
    <scope>NUCLEOTIDE SEQUENCE [LARGE SCALE GENOMIC DNA]</scope>
    <source>
        <strain evidence="3">LP1</strain>
    </source>
</reference>
<evidence type="ECO:0008006" key="4">
    <source>
        <dbReference type="Google" id="ProtNLM"/>
    </source>
</evidence>
<accession>A0A0X8G781</accession>
<organism evidence="2 3">
    <name type="scientific">Lutibacter profundi</name>
    <dbReference type="NCBI Taxonomy" id="1622118"/>
    <lineage>
        <taxon>Bacteria</taxon>
        <taxon>Pseudomonadati</taxon>
        <taxon>Bacteroidota</taxon>
        <taxon>Flavobacteriia</taxon>
        <taxon>Flavobacteriales</taxon>
        <taxon>Flavobacteriaceae</taxon>
        <taxon>Lutibacter</taxon>
    </lineage>
</organism>
<feature type="transmembrane region" description="Helical" evidence="1">
    <location>
        <begin position="94"/>
        <end position="113"/>
    </location>
</feature>
<feature type="transmembrane region" description="Helical" evidence="1">
    <location>
        <begin position="12"/>
        <end position="29"/>
    </location>
</feature>
<feature type="transmembrane region" description="Helical" evidence="1">
    <location>
        <begin position="69"/>
        <end position="88"/>
    </location>
</feature>
<dbReference type="InterPro" id="IPR005325">
    <property type="entry name" value="DUF308_memb"/>
</dbReference>
<dbReference type="RefSeq" id="WP_068208803.1">
    <property type="nucleotide sequence ID" value="NZ_CP013355.1"/>
</dbReference>
<dbReference type="PANTHER" id="PTHR34989:SF1">
    <property type="entry name" value="PROTEIN HDED"/>
    <property type="match status" value="1"/>
</dbReference>
<keyword evidence="3" id="KW-1185">Reference proteome</keyword>
<dbReference type="Proteomes" id="UP000059672">
    <property type="component" value="Chromosome"/>
</dbReference>
<name>A0A0X8G781_9FLAO</name>
<evidence type="ECO:0000313" key="3">
    <source>
        <dbReference type="Proteomes" id="UP000059672"/>
    </source>
</evidence>
<evidence type="ECO:0000256" key="1">
    <source>
        <dbReference type="SAM" id="Phobius"/>
    </source>
</evidence>
<sequence>MELTTKIKHWWIPVLLGALLVTSSFYIASQPVATFITLTLFFGWLIAFNGVSNIVFAVRNRNFFEDWKLNLMFAILETILGVILILQPHLSAEALIFFTGFWLMFSAISKITFSWILKKMAIKEWWLILFFGVIMLIFSVLIIINPVFAIASIVYLVSIPMGILGVVAILFGFRIRKVNINY</sequence>
<gene>
    <name evidence="2" type="ORF">Lupro_08625</name>
</gene>
<feature type="transmembrane region" description="Helical" evidence="1">
    <location>
        <begin position="150"/>
        <end position="173"/>
    </location>
</feature>
<protein>
    <recommendedName>
        <fullName evidence="4">HdeD family acid-resistance protein</fullName>
    </recommendedName>
</protein>
<dbReference type="AlphaFoldDB" id="A0A0X8G781"/>
<dbReference type="Pfam" id="PF03729">
    <property type="entry name" value="DUF308"/>
    <property type="match status" value="2"/>
</dbReference>
<dbReference type="GO" id="GO:0005886">
    <property type="term" value="C:plasma membrane"/>
    <property type="evidence" value="ECO:0007669"/>
    <property type="project" value="TreeGrafter"/>
</dbReference>
<evidence type="ECO:0000313" key="2">
    <source>
        <dbReference type="EMBL" id="AMC11315.1"/>
    </source>
</evidence>
<keyword evidence="1" id="KW-1133">Transmembrane helix</keyword>
<dbReference type="STRING" id="1622118.Lupro_08625"/>
<dbReference type="EMBL" id="CP013355">
    <property type="protein sequence ID" value="AMC11315.1"/>
    <property type="molecule type" value="Genomic_DNA"/>
</dbReference>
<dbReference type="KEGG" id="lut:Lupro_08625"/>